<evidence type="ECO:0000313" key="3">
    <source>
        <dbReference type="Proteomes" id="UP000051264"/>
    </source>
</evidence>
<dbReference type="eggNOG" id="COG3152">
    <property type="taxonomic scope" value="Bacteria"/>
</dbReference>
<protein>
    <recommendedName>
        <fullName evidence="4">DUF805 domain-containing protein</fullName>
    </recommendedName>
</protein>
<evidence type="ECO:0000256" key="1">
    <source>
        <dbReference type="SAM" id="Phobius"/>
    </source>
</evidence>
<evidence type="ECO:0008006" key="4">
    <source>
        <dbReference type="Google" id="ProtNLM"/>
    </source>
</evidence>
<feature type="transmembrane region" description="Helical" evidence="1">
    <location>
        <begin position="21"/>
        <end position="40"/>
    </location>
</feature>
<comment type="caution">
    <text evidence="2">The sequence shown here is derived from an EMBL/GenBank/DDBJ whole genome shotgun (WGS) entry which is preliminary data.</text>
</comment>
<accession>A0A0R1RX98</accession>
<dbReference type="PANTHER" id="PTHR34980">
    <property type="entry name" value="INNER MEMBRANE PROTEIN-RELATED-RELATED"/>
    <property type="match status" value="1"/>
</dbReference>
<dbReference type="STRING" id="1423747.FC69_GL000516"/>
<feature type="transmembrane region" description="Helical" evidence="1">
    <location>
        <begin position="60"/>
        <end position="79"/>
    </location>
</feature>
<sequence>MMQNYRAYWQKMFVFDATATRVQYWWAVIINYIIVGLYAFGTNQSQYINASGDYQMAWNANSMIFALILGLVWLANFTIRARRLHDTNRSNWWILISIIPIIGQIWLFILLVLPSKANDRWPANQSEVH</sequence>
<evidence type="ECO:0000313" key="2">
    <source>
        <dbReference type="EMBL" id="KRL61663.1"/>
    </source>
</evidence>
<dbReference type="AlphaFoldDB" id="A0A0R1RX98"/>
<dbReference type="GO" id="GO:0005886">
    <property type="term" value="C:plasma membrane"/>
    <property type="evidence" value="ECO:0007669"/>
    <property type="project" value="TreeGrafter"/>
</dbReference>
<keyword evidence="1" id="KW-1133">Transmembrane helix</keyword>
<gene>
    <name evidence="2" type="ORF">FC69_GL000516</name>
</gene>
<reference evidence="2 3" key="1">
    <citation type="journal article" date="2015" name="Genome Announc.">
        <title>Expanding the biotechnology potential of lactobacilli through comparative genomics of 213 strains and associated genera.</title>
        <authorList>
            <person name="Sun Z."/>
            <person name="Harris H.M."/>
            <person name="McCann A."/>
            <person name="Guo C."/>
            <person name="Argimon S."/>
            <person name="Zhang W."/>
            <person name="Yang X."/>
            <person name="Jeffery I.B."/>
            <person name="Cooney J.C."/>
            <person name="Kagawa T.F."/>
            <person name="Liu W."/>
            <person name="Song Y."/>
            <person name="Salvetti E."/>
            <person name="Wrobel A."/>
            <person name="Rasinkangas P."/>
            <person name="Parkhill J."/>
            <person name="Rea M.C."/>
            <person name="O'Sullivan O."/>
            <person name="Ritari J."/>
            <person name="Douillard F.P."/>
            <person name="Paul Ross R."/>
            <person name="Yang R."/>
            <person name="Briner A.E."/>
            <person name="Felis G.E."/>
            <person name="de Vos W.M."/>
            <person name="Barrangou R."/>
            <person name="Klaenhammer T.R."/>
            <person name="Caufield P.W."/>
            <person name="Cui Y."/>
            <person name="Zhang H."/>
            <person name="O'Toole P.W."/>
        </authorList>
    </citation>
    <scope>NUCLEOTIDE SEQUENCE [LARGE SCALE GENOMIC DNA]</scope>
    <source>
        <strain evidence="2 3">DSM 14340</strain>
    </source>
</reference>
<dbReference type="InterPro" id="IPR008523">
    <property type="entry name" value="DUF805"/>
</dbReference>
<dbReference type="Pfam" id="PF05656">
    <property type="entry name" value="DUF805"/>
    <property type="match status" value="1"/>
</dbReference>
<keyword evidence="1" id="KW-0812">Transmembrane</keyword>
<dbReference type="EMBL" id="AZEX01000013">
    <property type="protein sequence ID" value="KRL61663.1"/>
    <property type="molecule type" value="Genomic_DNA"/>
</dbReference>
<name>A0A0R1RX98_9LACO</name>
<dbReference type="OrthoDB" id="2285053at2"/>
<proteinExistence type="predicted"/>
<organism evidence="2 3">
    <name type="scientific">Latilactobacillus fuchuensis DSM 14340 = JCM 11249</name>
    <dbReference type="NCBI Taxonomy" id="1423747"/>
    <lineage>
        <taxon>Bacteria</taxon>
        <taxon>Bacillati</taxon>
        <taxon>Bacillota</taxon>
        <taxon>Bacilli</taxon>
        <taxon>Lactobacillales</taxon>
        <taxon>Lactobacillaceae</taxon>
        <taxon>Latilactobacillus</taxon>
    </lineage>
</organism>
<feature type="transmembrane region" description="Helical" evidence="1">
    <location>
        <begin position="91"/>
        <end position="113"/>
    </location>
</feature>
<keyword evidence="1" id="KW-0472">Membrane</keyword>
<dbReference type="Proteomes" id="UP000051264">
    <property type="component" value="Unassembled WGS sequence"/>
</dbReference>
<dbReference type="PATRIC" id="fig|1423747.3.peg.525"/>